<evidence type="ECO:0000313" key="1">
    <source>
        <dbReference type="EMBL" id="NMF87451.1"/>
    </source>
</evidence>
<gene>
    <name evidence="1" type="ORF">GPA26_03040</name>
</gene>
<reference evidence="1 2" key="1">
    <citation type="submission" date="2019-12" db="EMBL/GenBank/DDBJ databases">
        <title>Comparative genomics gives insights into the taxonomy of the Azoarcus-Aromatoleum group and reveals separate origins of nif in the plant-associated Azoarcus and non-plant-associated Aromatoleum sub-groups.</title>
        <authorList>
            <person name="Lafos M."/>
            <person name="Maluk M."/>
            <person name="Batista M."/>
            <person name="Junghare M."/>
            <person name="Carmona M."/>
            <person name="Faoro H."/>
            <person name="Cruz L.M."/>
            <person name="Battistoni F."/>
            <person name="De Souza E."/>
            <person name="Pedrosa F."/>
            <person name="Chen W.-M."/>
            <person name="Poole P.S."/>
            <person name="Dixon R.A."/>
            <person name="James E.K."/>
        </authorList>
    </citation>
    <scope>NUCLEOTIDE SEQUENCE [LARGE SCALE GENOMIC DNA]</scope>
    <source>
        <strain evidence="1 2">ToN1</strain>
    </source>
</reference>
<dbReference type="Proteomes" id="UP000652074">
    <property type="component" value="Unassembled WGS sequence"/>
</dbReference>
<keyword evidence="2" id="KW-1185">Reference proteome</keyword>
<sequence length="244" mass="26338">MQMQGGQNICGIPIGVLCLESYFPKPPGHIKCPSSFRFPIAYKVINGVTVAKLLREPSGAQLDHFIAAARELEAEGVRAITGSCGFLALYQQELAAAVQVPVFASSLLQVPLVRRMLRPDQKVGVLTAHKASLTPAHLRAVGVDEGMVCLSGMEGQPEFSDVILEGKRHSMDLAKVESEVVEVAVLLAKAKPEVGAIVLECTDMPPFAHRIQQQTGLPVFDLSTLTNMVGEAVNRQPYSGIWPR</sequence>
<dbReference type="InterPro" id="IPR015942">
    <property type="entry name" value="Asp/Glu/hydantoin_racemase"/>
</dbReference>
<organism evidence="1 2">
    <name type="scientific">Aromatoleum petrolei</name>
    <dbReference type="NCBI Taxonomy" id="76116"/>
    <lineage>
        <taxon>Bacteria</taxon>
        <taxon>Pseudomonadati</taxon>
        <taxon>Pseudomonadota</taxon>
        <taxon>Betaproteobacteria</taxon>
        <taxon>Rhodocyclales</taxon>
        <taxon>Rhodocyclaceae</taxon>
        <taxon>Aromatoleum</taxon>
    </lineage>
</organism>
<accession>A0ABX1ML80</accession>
<dbReference type="EMBL" id="WTVR01000004">
    <property type="protein sequence ID" value="NMF87451.1"/>
    <property type="molecule type" value="Genomic_DNA"/>
</dbReference>
<protein>
    <submittedName>
        <fullName evidence="1">Aspartate/glutamate racemase family protein</fullName>
    </submittedName>
</protein>
<comment type="caution">
    <text evidence="1">The sequence shown here is derived from an EMBL/GenBank/DDBJ whole genome shotgun (WGS) entry which is preliminary data.</text>
</comment>
<dbReference type="Pfam" id="PF01177">
    <property type="entry name" value="Asp_Glu_race"/>
    <property type="match status" value="1"/>
</dbReference>
<proteinExistence type="predicted"/>
<dbReference type="InterPro" id="IPR001920">
    <property type="entry name" value="Asp/Glu_race"/>
</dbReference>
<dbReference type="RefSeq" id="WP_169204886.1">
    <property type="nucleotide sequence ID" value="NZ_CP059560.1"/>
</dbReference>
<dbReference type="NCBIfam" id="NF005679">
    <property type="entry name" value="PRK07475.1"/>
    <property type="match status" value="1"/>
</dbReference>
<evidence type="ECO:0000313" key="2">
    <source>
        <dbReference type="Proteomes" id="UP000652074"/>
    </source>
</evidence>
<dbReference type="Gene3D" id="3.40.50.1860">
    <property type="match status" value="2"/>
</dbReference>
<name>A0ABX1ML80_9RHOO</name>